<keyword evidence="1" id="KW-0812">Transmembrane</keyword>
<feature type="transmembrane region" description="Helical" evidence="1">
    <location>
        <begin position="25"/>
        <end position="43"/>
    </location>
</feature>
<keyword evidence="3" id="KW-1185">Reference proteome</keyword>
<feature type="transmembrane region" description="Helical" evidence="1">
    <location>
        <begin position="131"/>
        <end position="148"/>
    </location>
</feature>
<comment type="caution">
    <text evidence="2">The sequence shown here is derived from an EMBL/GenBank/DDBJ whole genome shotgun (WGS) entry which is preliminary data.</text>
</comment>
<organism evidence="2 3">
    <name type="scientific">Marinigracilibium pacificum</name>
    <dbReference type="NCBI Taxonomy" id="2729599"/>
    <lineage>
        <taxon>Bacteria</taxon>
        <taxon>Pseudomonadati</taxon>
        <taxon>Bacteroidota</taxon>
        <taxon>Cytophagia</taxon>
        <taxon>Cytophagales</taxon>
        <taxon>Flammeovirgaceae</taxon>
        <taxon>Marinigracilibium</taxon>
    </lineage>
</organism>
<dbReference type="Proteomes" id="UP000559010">
    <property type="component" value="Unassembled WGS sequence"/>
</dbReference>
<evidence type="ECO:0000313" key="2">
    <source>
        <dbReference type="EMBL" id="NMM50868.1"/>
    </source>
</evidence>
<gene>
    <name evidence="2" type="ORF">HH304_20835</name>
</gene>
<evidence type="ECO:0000313" key="3">
    <source>
        <dbReference type="Proteomes" id="UP000559010"/>
    </source>
</evidence>
<keyword evidence="1" id="KW-0472">Membrane</keyword>
<reference evidence="2 3" key="1">
    <citation type="submission" date="2020-04" db="EMBL/GenBank/DDBJ databases">
        <title>Flammeovirgaceae bacterium KN852 isolated from deep sea.</title>
        <authorList>
            <person name="Zhang D.-C."/>
        </authorList>
    </citation>
    <scope>NUCLEOTIDE SEQUENCE [LARGE SCALE GENOMIC DNA]</scope>
    <source>
        <strain evidence="2 3">KN852</strain>
    </source>
</reference>
<keyword evidence="1" id="KW-1133">Transmembrane helix</keyword>
<dbReference type="RefSeq" id="WP_169685233.1">
    <property type="nucleotide sequence ID" value="NZ_JABBNU010000018.1"/>
</dbReference>
<name>A0A848J6J7_9BACT</name>
<feature type="transmembrane region" description="Helical" evidence="1">
    <location>
        <begin position="102"/>
        <end position="119"/>
    </location>
</feature>
<protein>
    <submittedName>
        <fullName evidence="2">Uncharacterized protein</fullName>
    </submittedName>
</protein>
<dbReference type="EMBL" id="JABBNU010000018">
    <property type="protein sequence ID" value="NMM50868.1"/>
    <property type="molecule type" value="Genomic_DNA"/>
</dbReference>
<sequence>MLVFRIIIVLTCMYALYNILRVDDLLSKIILGLQVLFMGLLVFESPMTKTISFILYSISLILIIIYGMTKIDDGILKKLIMISLAGILLINNIISVLHMPKVMILSKLAVLPIAGVAYLSYKYPTSMRNEFGFLVITSAFALINILSLS</sequence>
<proteinExistence type="predicted"/>
<accession>A0A848J6J7</accession>
<dbReference type="AlphaFoldDB" id="A0A848J6J7"/>
<feature type="transmembrane region" description="Helical" evidence="1">
    <location>
        <begin position="50"/>
        <end position="69"/>
    </location>
</feature>
<evidence type="ECO:0000256" key="1">
    <source>
        <dbReference type="SAM" id="Phobius"/>
    </source>
</evidence>
<feature type="transmembrane region" description="Helical" evidence="1">
    <location>
        <begin position="75"/>
        <end position="95"/>
    </location>
</feature>